<dbReference type="Proteomes" id="UP000092382">
    <property type="component" value="Unassembled WGS sequence"/>
</dbReference>
<reference evidence="1 2" key="1">
    <citation type="submission" date="2015-09" db="EMBL/GenBank/DDBJ databases">
        <title>Whole genome shotgun sequence assembly of Aphanizomenon flos-aquae UKL13.</title>
        <authorList>
            <person name="Driscoll C."/>
        </authorList>
    </citation>
    <scope>NUCLEOTIDE SEQUENCE [LARGE SCALE GENOMIC DNA]</scope>
    <source>
        <strain evidence="1">MDT13</strain>
    </source>
</reference>
<dbReference type="PATRIC" id="fig|1710894.3.peg.257"/>
<accession>A0A1B7VVW5</accession>
<comment type="caution">
    <text evidence="1">The sequence shown here is derived from an EMBL/GenBank/DDBJ whole genome shotgun (WGS) entry which is preliminary data.</text>
</comment>
<proteinExistence type="predicted"/>
<evidence type="ECO:0000313" key="1">
    <source>
        <dbReference type="EMBL" id="OBQ25027.1"/>
    </source>
</evidence>
<dbReference type="EMBL" id="LJOY01000039">
    <property type="protein sequence ID" value="OBQ25027.1"/>
    <property type="molecule type" value="Genomic_DNA"/>
</dbReference>
<sequence length="153" mass="16655">MVEPLTGAVIVSLFFSEAIKEGGKFAVKGVADTFTRLVSTIRQKLTTEGMEGLLIRAEKDPNEKNKLQLQDELQTHIDNDETFALQLKSLVEELKTQDPKIRQVILSGIELTGDLQAENITQKTSGSSGSVDQAMLTNIKANNINVGGLIQEG</sequence>
<protein>
    <submittedName>
        <fullName evidence="1">Uncharacterized protein</fullName>
    </submittedName>
</protein>
<name>A0A1B7VVW5_APHFL</name>
<dbReference type="AlphaFoldDB" id="A0A1B7VVW5"/>
<gene>
    <name evidence="1" type="ORF">AN481_12485</name>
</gene>
<evidence type="ECO:0000313" key="2">
    <source>
        <dbReference type="Proteomes" id="UP000092382"/>
    </source>
</evidence>
<organism evidence="1 2">
    <name type="scientific">Aphanizomenon flos-aquae LD13</name>
    <dbReference type="NCBI Taxonomy" id="1710894"/>
    <lineage>
        <taxon>Bacteria</taxon>
        <taxon>Bacillati</taxon>
        <taxon>Cyanobacteriota</taxon>
        <taxon>Cyanophyceae</taxon>
        <taxon>Nostocales</taxon>
        <taxon>Aphanizomenonaceae</taxon>
        <taxon>Aphanizomenon</taxon>
    </lineage>
</organism>